<dbReference type="RefSeq" id="WP_127083920.1">
    <property type="nucleotide sequence ID" value="NZ_RSCL01000015.1"/>
</dbReference>
<accession>A0A3S1D388</accession>
<dbReference type="AlphaFoldDB" id="A0A3S1D388"/>
<name>A0A3S1D388_9CYAN</name>
<keyword evidence="2" id="KW-1185">Reference proteome</keyword>
<dbReference type="Proteomes" id="UP000271624">
    <property type="component" value="Unassembled WGS sequence"/>
</dbReference>
<sequence length="101" mass="11279">MINLELIGTDLGLLINVLDVDLQYHLLEVETSAGKYCISPLAACSDYDKNELDEYDRHFSKAVTAFESVEHFKDNPDTNILISVDIFGAGYLNCQDYSLLG</sequence>
<evidence type="ECO:0000313" key="2">
    <source>
        <dbReference type="Proteomes" id="UP000271624"/>
    </source>
</evidence>
<organism evidence="1 2">
    <name type="scientific">Dulcicalothrix desertica PCC 7102</name>
    <dbReference type="NCBI Taxonomy" id="232991"/>
    <lineage>
        <taxon>Bacteria</taxon>
        <taxon>Bacillati</taxon>
        <taxon>Cyanobacteriota</taxon>
        <taxon>Cyanophyceae</taxon>
        <taxon>Nostocales</taxon>
        <taxon>Calotrichaceae</taxon>
        <taxon>Dulcicalothrix</taxon>
    </lineage>
</organism>
<comment type="caution">
    <text evidence="1">The sequence shown here is derived from an EMBL/GenBank/DDBJ whole genome shotgun (WGS) entry which is preliminary data.</text>
</comment>
<reference evidence="1" key="2">
    <citation type="journal article" date="2019" name="Genome Biol. Evol.">
        <title>Day and night: Metabolic profiles and evolutionary relationships of six axenic non-marine cyanobacteria.</title>
        <authorList>
            <person name="Will S.E."/>
            <person name="Henke P."/>
            <person name="Boedeker C."/>
            <person name="Huang S."/>
            <person name="Brinkmann H."/>
            <person name="Rohde M."/>
            <person name="Jarek M."/>
            <person name="Friedl T."/>
            <person name="Seufert S."/>
            <person name="Schumacher M."/>
            <person name="Overmann J."/>
            <person name="Neumann-Schaal M."/>
            <person name="Petersen J."/>
        </authorList>
    </citation>
    <scope>NUCLEOTIDE SEQUENCE [LARGE SCALE GENOMIC DNA]</scope>
    <source>
        <strain evidence="1">PCC 7102</strain>
    </source>
</reference>
<gene>
    <name evidence="1" type="ORF">DSM106972_056520</name>
</gene>
<protein>
    <submittedName>
        <fullName evidence="1">Uncharacterized protein</fullName>
    </submittedName>
</protein>
<reference evidence="1" key="1">
    <citation type="submission" date="2018-12" db="EMBL/GenBank/DDBJ databases">
        <authorList>
            <person name="Will S."/>
            <person name="Neumann-Schaal M."/>
            <person name="Henke P."/>
        </authorList>
    </citation>
    <scope>NUCLEOTIDE SEQUENCE</scope>
    <source>
        <strain evidence="1">PCC 7102</strain>
    </source>
</reference>
<dbReference type="EMBL" id="RSCL01000015">
    <property type="protein sequence ID" value="RUT02732.1"/>
    <property type="molecule type" value="Genomic_DNA"/>
</dbReference>
<proteinExistence type="predicted"/>
<evidence type="ECO:0000313" key="1">
    <source>
        <dbReference type="EMBL" id="RUT02732.1"/>
    </source>
</evidence>